<sequence>MIDILDRTKLFEILSKLQADNKPAFGAMTPQHMVEHITFAVRFSNGKEPQQHNYSIEKEQQIKAFVIGTDKDMPIGFKSPVLPSEGLPQLKYSNLTEAIDKLKTELHDFDNYFMHHQLDKPINPTMGELNYQEWVRFHTRHFTHHFRQFNLL</sequence>
<evidence type="ECO:0008006" key="3">
    <source>
        <dbReference type="Google" id="ProtNLM"/>
    </source>
</evidence>
<proteinExistence type="predicted"/>
<evidence type="ECO:0000313" key="2">
    <source>
        <dbReference type="Proteomes" id="UP000598971"/>
    </source>
</evidence>
<reference evidence="1" key="1">
    <citation type="submission" date="2019-10" db="EMBL/GenBank/DDBJ databases">
        <title>Draft genome sequence of Panacibacter sp. KCS-6.</title>
        <authorList>
            <person name="Yim K.J."/>
        </authorList>
    </citation>
    <scope>NUCLEOTIDE SEQUENCE</scope>
    <source>
        <strain evidence="1">KCS-6</strain>
    </source>
</reference>
<dbReference type="AlphaFoldDB" id="A0A8J8FJB6"/>
<evidence type="ECO:0000313" key="1">
    <source>
        <dbReference type="EMBL" id="NNV57682.1"/>
    </source>
</evidence>
<protein>
    <recommendedName>
        <fullName evidence="3">DUF1569 domain-containing protein</fullName>
    </recommendedName>
</protein>
<organism evidence="1 2">
    <name type="scientific">Limnovirga soli</name>
    <dbReference type="NCBI Taxonomy" id="2656915"/>
    <lineage>
        <taxon>Bacteria</taxon>
        <taxon>Pseudomonadati</taxon>
        <taxon>Bacteroidota</taxon>
        <taxon>Chitinophagia</taxon>
        <taxon>Chitinophagales</taxon>
        <taxon>Chitinophagaceae</taxon>
        <taxon>Limnovirga</taxon>
    </lineage>
</organism>
<keyword evidence="2" id="KW-1185">Reference proteome</keyword>
<name>A0A8J8FJB6_9BACT</name>
<dbReference type="RefSeq" id="WP_171609631.1">
    <property type="nucleotide sequence ID" value="NZ_WHPF01000017.1"/>
</dbReference>
<comment type="caution">
    <text evidence="1">The sequence shown here is derived from an EMBL/GenBank/DDBJ whole genome shotgun (WGS) entry which is preliminary data.</text>
</comment>
<accession>A0A8J8FJB6</accession>
<dbReference type="InterPro" id="IPR034660">
    <property type="entry name" value="DinB/YfiT-like"/>
</dbReference>
<dbReference type="Gene3D" id="1.20.120.450">
    <property type="entry name" value="dinb family like domain"/>
    <property type="match status" value="1"/>
</dbReference>
<gene>
    <name evidence="1" type="ORF">GD597_19595</name>
</gene>
<dbReference type="EMBL" id="WHPF01000017">
    <property type="protein sequence ID" value="NNV57682.1"/>
    <property type="molecule type" value="Genomic_DNA"/>
</dbReference>
<dbReference type="Proteomes" id="UP000598971">
    <property type="component" value="Unassembled WGS sequence"/>
</dbReference>